<reference evidence="1" key="1">
    <citation type="submission" date="2015-12" db="EMBL/GenBank/DDBJ databases">
        <title>De novo transcriptome assembly of four potential Pierce s Disease insect vectors from Arizona vineyards.</title>
        <authorList>
            <person name="Tassone E.E."/>
        </authorList>
    </citation>
    <scope>NUCLEOTIDE SEQUENCE</scope>
</reference>
<gene>
    <name evidence="1" type="ORF">g.292</name>
</gene>
<proteinExistence type="predicted"/>
<sequence length="870" mass="99944">MSTIESLNLDDSTIFEDLGQTYYHTLNTGQNDKKDQFYELDMDEKFNENKFDVLNNYTSRSTTNDSTTSEDVNIQRIPKSGFLATRPGCIINYNNQADIMLKYSGPRKVDDYAAVTYIRDLNGRLVSTGIPYKPLNPSIKDDRLHSCCLNSITRYYTKPLRVFDKRGKPLTNKFGRPLLDIFGKPKVMINMDGRPVCNEQGDPVFNALGDSTVYEDTDSTIPPIGDEEPGIPIKDITGQEILFLYDNAGNPLTDLFGRPLLTSSGSSIFGINAKKSKINNIYKPLYGKNPIENIIRNIQIFDSNGNPLTDEEGVPLNKFSSDIICNDDGLPICDQYNKPLGFKYGKRLNLQRKIINEIHVNIHKTHETMHKVENNDCINRCKLSSHESSIVNTNKKDASSLIEKRKILSKQNRNNINLKQMLFKEIHNKKMYKTKESKHLYDRNHLKNNKHKSKSENDFLHHYKNSLQNKVSSTIYNEYGKPLIDCSENLLYDNFGIPLTGENGVRLNEKTRQILREKLLNIPILNPKDYDPDFKILSESTFFDDFDQFGRPNFDKWGRPLYDLYGKLIYDSFGRPLTDAFDRPLTDSIGQPFLDKDGRILTARIYLKKSFMIDIFGRPTHDRQGNALFDVYGRPKYDIYTNSIYDDYGRPVSDANGIILKDAKGNSFEPFPNKPLYKNSHKLLSFHIDKLYSIPVLNKFLMWKYKNLVDPFGGPLFDDYGHPMYSKAGKPLFDKYGRPLYDKKGKPLCDSYGRPLSEEIRPNPPIDTLSVIDSLKLLRLTDDTLKWMEVNEQQLKLLSKNPEKIIPHSHGGKSDKSITALTRITVFPDDKRFMEILEAPISASTSMDMHRFPFDSKSIVMKELKKESKL</sequence>
<organism evidence="1">
    <name type="scientific">Clastoptera arizonana</name>
    <name type="common">Arizona spittle bug</name>
    <dbReference type="NCBI Taxonomy" id="38151"/>
    <lineage>
        <taxon>Eukaryota</taxon>
        <taxon>Metazoa</taxon>
        <taxon>Ecdysozoa</taxon>
        <taxon>Arthropoda</taxon>
        <taxon>Hexapoda</taxon>
        <taxon>Insecta</taxon>
        <taxon>Pterygota</taxon>
        <taxon>Neoptera</taxon>
        <taxon>Paraneoptera</taxon>
        <taxon>Hemiptera</taxon>
        <taxon>Auchenorrhyncha</taxon>
        <taxon>Cercopoidea</taxon>
        <taxon>Clastopteridae</taxon>
        <taxon>Clastoptera</taxon>
    </lineage>
</organism>
<accession>A0A1B6CDS2</accession>
<name>A0A1B6CDS2_9HEMI</name>
<dbReference type="AlphaFoldDB" id="A0A1B6CDS2"/>
<protein>
    <submittedName>
        <fullName evidence="1">Uncharacterized protein</fullName>
    </submittedName>
</protein>
<evidence type="ECO:0000313" key="1">
    <source>
        <dbReference type="EMBL" id="JAS11430.1"/>
    </source>
</evidence>
<dbReference type="EMBL" id="GEDC01025868">
    <property type="protein sequence ID" value="JAS11430.1"/>
    <property type="molecule type" value="Transcribed_RNA"/>
</dbReference>